<proteinExistence type="predicted"/>
<gene>
    <name evidence="2" type="ORF">EGW08_020101</name>
</gene>
<feature type="signal peptide" evidence="1">
    <location>
        <begin position="1"/>
        <end position="22"/>
    </location>
</feature>
<dbReference type="InterPro" id="IPR008993">
    <property type="entry name" value="TIMP-like_OB-fold"/>
</dbReference>
<evidence type="ECO:0000313" key="3">
    <source>
        <dbReference type="Proteomes" id="UP000271974"/>
    </source>
</evidence>
<dbReference type="OrthoDB" id="6138741at2759"/>
<feature type="chain" id="PRO_5018993195" description="NTR domain-containing protein" evidence="1">
    <location>
        <begin position="23"/>
        <end position="141"/>
    </location>
</feature>
<organism evidence="2 3">
    <name type="scientific">Elysia chlorotica</name>
    <name type="common">Eastern emerald elysia</name>
    <name type="synonym">Sea slug</name>
    <dbReference type="NCBI Taxonomy" id="188477"/>
    <lineage>
        <taxon>Eukaryota</taxon>
        <taxon>Metazoa</taxon>
        <taxon>Spiralia</taxon>
        <taxon>Lophotrochozoa</taxon>
        <taxon>Mollusca</taxon>
        <taxon>Gastropoda</taxon>
        <taxon>Heterobranchia</taxon>
        <taxon>Euthyneura</taxon>
        <taxon>Panpulmonata</taxon>
        <taxon>Sacoglossa</taxon>
        <taxon>Placobranchoidea</taxon>
        <taxon>Plakobranchidae</taxon>
        <taxon>Elysia</taxon>
    </lineage>
</organism>
<dbReference type="EMBL" id="RQTK01001106">
    <property type="protein sequence ID" value="RUS72142.1"/>
    <property type="molecule type" value="Genomic_DNA"/>
</dbReference>
<comment type="caution">
    <text evidence="2">The sequence shown here is derived from an EMBL/GenBank/DDBJ whole genome shotgun (WGS) entry which is preliminary data.</text>
</comment>
<dbReference type="PROSITE" id="PS51257">
    <property type="entry name" value="PROKAR_LIPOPROTEIN"/>
    <property type="match status" value="1"/>
</dbReference>
<protein>
    <recommendedName>
        <fullName evidence="4">NTR domain-containing protein</fullName>
    </recommendedName>
</protein>
<name>A0A433SSB3_ELYCH</name>
<dbReference type="Proteomes" id="UP000271974">
    <property type="component" value="Unassembled WGS sequence"/>
</dbReference>
<sequence>MYRTIVLVVLAVVAMATTSTQACSTRLSARQFRQLYCSADVVFRGMQVGGSSSVGIDQNGREMQGGRFTFQVSRAYKGSPGSMADVSRMWTQGDPCPAAAFPDRSSDFLVFSKGGSVETCRHSFPWSCVPAGFKNSLPIRC</sequence>
<dbReference type="AlphaFoldDB" id="A0A433SSB3"/>
<keyword evidence="3" id="KW-1185">Reference proteome</keyword>
<evidence type="ECO:0008006" key="4">
    <source>
        <dbReference type="Google" id="ProtNLM"/>
    </source>
</evidence>
<reference evidence="2 3" key="1">
    <citation type="submission" date="2019-01" db="EMBL/GenBank/DDBJ databases">
        <title>A draft genome assembly of the solar-powered sea slug Elysia chlorotica.</title>
        <authorList>
            <person name="Cai H."/>
            <person name="Li Q."/>
            <person name="Fang X."/>
            <person name="Li J."/>
            <person name="Curtis N.E."/>
            <person name="Altenburger A."/>
            <person name="Shibata T."/>
            <person name="Feng M."/>
            <person name="Maeda T."/>
            <person name="Schwartz J.A."/>
            <person name="Shigenobu S."/>
            <person name="Lundholm N."/>
            <person name="Nishiyama T."/>
            <person name="Yang H."/>
            <person name="Hasebe M."/>
            <person name="Li S."/>
            <person name="Pierce S.K."/>
            <person name="Wang J."/>
        </authorList>
    </citation>
    <scope>NUCLEOTIDE SEQUENCE [LARGE SCALE GENOMIC DNA]</scope>
    <source>
        <strain evidence="2">EC2010</strain>
        <tissue evidence="2">Whole organism of an adult</tissue>
    </source>
</reference>
<evidence type="ECO:0000313" key="2">
    <source>
        <dbReference type="EMBL" id="RUS72142.1"/>
    </source>
</evidence>
<dbReference type="SUPFAM" id="SSF50242">
    <property type="entry name" value="TIMP-like"/>
    <property type="match status" value="1"/>
</dbReference>
<keyword evidence="1" id="KW-0732">Signal</keyword>
<accession>A0A433SSB3</accession>
<evidence type="ECO:0000256" key="1">
    <source>
        <dbReference type="SAM" id="SignalP"/>
    </source>
</evidence>